<evidence type="ECO:0008006" key="4">
    <source>
        <dbReference type="Google" id="ProtNLM"/>
    </source>
</evidence>
<organism evidence="2 3">
    <name type="scientific">Streptomyces decoyicus</name>
    <dbReference type="NCBI Taxonomy" id="249567"/>
    <lineage>
        <taxon>Bacteria</taxon>
        <taxon>Bacillati</taxon>
        <taxon>Actinomycetota</taxon>
        <taxon>Actinomycetes</taxon>
        <taxon>Kitasatosporales</taxon>
        <taxon>Streptomycetaceae</taxon>
        <taxon>Streptomyces</taxon>
    </lineage>
</organism>
<protein>
    <recommendedName>
        <fullName evidence="4">Lipoprotein</fullName>
    </recommendedName>
</protein>
<keyword evidence="1" id="KW-0732">Signal</keyword>
<reference evidence="2 3" key="1">
    <citation type="submission" date="2022-10" db="EMBL/GenBank/DDBJ databases">
        <title>The complete genomes of actinobacterial strains from the NBC collection.</title>
        <authorList>
            <person name="Joergensen T.S."/>
            <person name="Alvarez Arevalo M."/>
            <person name="Sterndorff E.B."/>
            <person name="Faurdal D."/>
            <person name="Vuksanovic O."/>
            <person name="Mourched A.-S."/>
            <person name="Charusanti P."/>
            <person name="Shaw S."/>
            <person name="Blin K."/>
            <person name="Weber T."/>
        </authorList>
    </citation>
    <scope>NUCLEOTIDE SEQUENCE [LARGE SCALE GENOMIC DNA]</scope>
    <source>
        <strain evidence="2 3">NBC 01774</strain>
    </source>
</reference>
<proteinExistence type="predicted"/>
<dbReference type="EMBL" id="CP109106">
    <property type="protein sequence ID" value="WSB69827.1"/>
    <property type="molecule type" value="Genomic_DNA"/>
</dbReference>
<gene>
    <name evidence="2" type="ORF">OG863_18770</name>
</gene>
<accession>A0ABZ1FIL0</accession>
<name>A0ABZ1FIL0_9ACTN</name>
<feature type="chain" id="PRO_5046802617" description="Lipoprotein" evidence="1">
    <location>
        <begin position="37"/>
        <end position="168"/>
    </location>
</feature>
<evidence type="ECO:0000313" key="2">
    <source>
        <dbReference type="EMBL" id="WSB69827.1"/>
    </source>
</evidence>
<dbReference type="Proteomes" id="UP001344251">
    <property type="component" value="Chromosome"/>
</dbReference>
<feature type="signal peptide" evidence="1">
    <location>
        <begin position="1"/>
        <end position="36"/>
    </location>
</feature>
<evidence type="ECO:0000256" key="1">
    <source>
        <dbReference type="SAM" id="SignalP"/>
    </source>
</evidence>
<dbReference type="RefSeq" id="WP_326619363.1">
    <property type="nucleotide sequence ID" value="NZ_CP109106.1"/>
</dbReference>
<keyword evidence="3" id="KW-1185">Reference proteome</keyword>
<sequence>MNRSTSLIRRHKTAIGAGLACVAALGTFATATGANAATAPAHAAHAHSAGVAQTNNTPYVVNHYGEENADRGTAERRPEHLVLSEFTSARDLNWKQWNPKKAVATGKVTGMWCLDTCLDKPLKATLTLSDPKTVNGKKVFSSFTLKLADGSGAYDSEDLQGKRPLATS</sequence>
<evidence type="ECO:0000313" key="3">
    <source>
        <dbReference type="Proteomes" id="UP001344251"/>
    </source>
</evidence>